<comment type="caution">
    <text evidence="1">The sequence shown here is derived from an EMBL/GenBank/DDBJ whole genome shotgun (WGS) entry which is preliminary data.</text>
</comment>
<proteinExistence type="predicted"/>
<evidence type="ECO:0000313" key="2">
    <source>
        <dbReference type="Proteomes" id="UP000688137"/>
    </source>
</evidence>
<keyword evidence="2" id="KW-1185">Reference proteome</keyword>
<dbReference type="Proteomes" id="UP000688137">
    <property type="component" value="Unassembled WGS sequence"/>
</dbReference>
<gene>
    <name evidence="1" type="ORF">PPRIM_AZ9-3.1.T0050309</name>
</gene>
<name>A0A8S1JP37_PARPR</name>
<reference evidence="1" key="1">
    <citation type="submission" date="2021-01" db="EMBL/GenBank/DDBJ databases">
        <authorList>
            <consortium name="Genoscope - CEA"/>
            <person name="William W."/>
        </authorList>
    </citation>
    <scope>NUCLEOTIDE SEQUENCE</scope>
</reference>
<sequence length="330" mass="39496">MSSFLTIQKTINKEKNEELSKQIQKKKRKNQYTLEFNFGSNIDVTQLKEIIVITQNIPQFIHQNIVFRLNSNIQFPVMIDSQYQLGFLNIDPHSYNYKVARYDKYNSYHIFNLEPIHRAFTSLEIIKEVLMKEEIQLFECFEQFHNKNTDISKYNIVNETKLVEFEKNIQCPFTLYIQNNKNGIVTTTARVMNDAYLQMIGINEEMLKDYVFKTGMLPQSFAGDENSRWSQTLAQIFKSNASLTFGQLMLVNYQGQKFPVQLQSQNFYLFNQDDNTYTEYLYYYYNVEQKWINSKQIEENSLDYFNRKSVNNNEDTNEVEYQKRCKYRKL</sequence>
<protein>
    <submittedName>
        <fullName evidence="1">Uncharacterized protein</fullName>
    </submittedName>
</protein>
<evidence type="ECO:0000313" key="1">
    <source>
        <dbReference type="EMBL" id="CAD8043655.1"/>
    </source>
</evidence>
<accession>A0A8S1JP37</accession>
<organism evidence="1 2">
    <name type="scientific">Paramecium primaurelia</name>
    <dbReference type="NCBI Taxonomy" id="5886"/>
    <lineage>
        <taxon>Eukaryota</taxon>
        <taxon>Sar</taxon>
        <taxon>Alveolata</taxon>
        <taxon>Ciliophora</taxon>
        <taxon>Intramacronucleata</taxon>
        <taxon>Oligohymenophorea</taxon>
        <taxon>Peniculida</taxon>
        <taxon>Parameciidae</taxon>
        <taxon>Paramecium</taxon>
    </lineage>
</organism>
<dbReference type="EMBL" id="CAJJDM010000002">
    <property type="protein sequence ID" value="CAD8043655.1"/>
    <property type="molecule type" value="Genomic_DNA"/>
</dbReference>
<dbReference type="OMA" id="QKRCKYR"/>
<dbReference type="AlphaFoldDB" id="A0A8S1JP37"/>